<reference evidence="3" key="1">
    <citation type="journal article" date="2021" name="Proc. Natl. Acad. Sci. U.S.A.">
        <title>Three genomes in the algal genus Volvox reveal the fate of a haploid sex-determining region after a transition to homothallism.</title>
        <authorList>
            <person name="Yamamoto K."/>
            <person name="Hamaji T."/>
            <person name="Kawai-Toyooka H."/>
            <person name="Matsuzaki R."/>
            <person name="Takahashi F."/>
            <person name="Nishimura Y."/>
            <person name="Kawachi M."/>
            <person name="Noguchi H."/>
            <person name="Minakuchi Y."/>
            <person name="Umen J.G."/>
            <person name="Toyoda A."/>
            <person name="Nozaki H."/>
        </authorList>
    </citation>
    <scope>NUCLEOTIDE SEQUENCE</scope>
    <source>
        <strain evidence="3">NIES-3785</strain>
    </source>
</reference>
<protein>
    <submittedName>
        <fullName evidence="3">Uncharacterized protein</fullName>
    </submittedName>
</protein>
<evidence type="ECO:0000313" key="4">
    <source>
        <dbReference type="Proteomes" id="UP000722791"/>
    </source>
</evidence>
<feature type="chain" id="PRO_5035327861" evidence="2">
    <location>
        <begin position="20"/>
        <end position="223"/>
    </location>
</feature>
<evidence type="ECO:0000313" key="3">
    <source>
        <dbReference type="EMBL" id="GIM14991.1"/>
    </source>
</evidence>
<gene>
    <name evidence="3" type="ORF">Vretimale_17870</name>
</gene>
<comment type="caution">
    <text evidence="3">The sequence shown here is derived from an EMBL/GenBank/DDBJ whole genome shotgun (WGS) entry which is preliminary data.</text>
</comment>
<name>A0A8J4LYS8_9CHLO</name>
<proteinExistence type="predicted"/>
<feature type="signal peptide" evidence="2">
    <location>
        <begin position="1"/>
        <end position="19"/>
    </location>
</feature>
<feature type="region of interest" description="Disordered" evidence="1">
    <location>
        <begin position="161"/>
        <end position="223"/>
    </location>
</feature>
<organism evidence="3 4">
    <name type="scientific">Volvox reticuliferus</name>
    <dbReference type="NCBI Taxonomy" id="1737510"/>
    <lineage>
        <taxon>Eukaryota</taxon>
        <taxon>Viridiplantae</taxon>
        <taxon>Chlorophyta</taxon>
        <taxon>core chlorophytes</taxon>
        <taxon>Chlorophyceae</taxon>
        <taxon>CS clade</taxon>
        <taxon>Chlamydomonadales</taxon>
        <taxon>Volvocaceae</taxon>
        <taxon>Volvox</taxon>
    </lineage>
</organism>
<feature type="compositionally biased region" description="Low complexity" evidence="1">
    <location>
        <begin position="186"/>
        <end position="213"/>
    </location>
</feature>
<evidence type="ECO:0000256" key="1">
    <source>
        <dbReference type="SAM" id="MobiDB-lite"/>
    </source>
</evidence>
<dbReference type="EMBL" id="BNCQ01000061">
    <property type="protein sequence ID" value="GIM14991.1"/>
    <property type="molecule type" value="Genomic_DNA"/>
</dbReference>
<dbReference type="AlphaFoldDB" id="A0A8J4LYS8"/>
<evidence type="ECO:0000256" key="2">
    <source>
        <dbReference type="SAM" id="SignalP"/>
    </source>
</evidence>
<keyword evidence="2" id="KW-0732">Signal</keyword>
<accession>A0A8J4LYS8</accession>
<sequence>MRIWMLWLLILLLGTRKRAGMWAAGEDPGDNKISSVPRTARLVTVGGRSLTIILSETTGSAAKAACARVSGILANLNSVGDFTSLQGALSELRTVLERAAASEQRITVTGHLHAWVQPLRGAKDCLALGEQPDAPWVQLPCTMAAAGYICEMNGVGGPFGNDSSPAASMGPGSGPGAEDEDEERFSTTTSTTSTASPRMTTTTPPVAAGAAPASKVRCSEPIA</sequence>
<dbReference type="Proteomes" id="UP000722791">
    <property type="component" value="Unassembled WGS sequence"/>
</dbReference>